<dbReference type="HOGENOM" id="CLU_3275957_0_0_6"/>
<gene>
    <name evidence="1" type="ordered locus">RIEPE_0094</name>
</gene>
<evidence type="ECO:0000313" key="2">
    <source>
        <dbReference type="Proteomes" id="UP000001700"/>
    </source>
</evidence>
<accession>D4G7Q5</accession>
<dbReference type="EMBL" id="CP001085">
    <property type="protein sequence ID" value="ADD79670.1"/>
    <property type="molecule type" value="Genomic_DNA"/>
</dbReference>
<sequence>MDRSYMYVSLYMFILETPKFLKRTKIVLFLNTFENEWIYYS</sequence>
<organism evidence="1 2">
    <name type="scientific">Riesia pediculicola (strain USDA)</name>
    <dbReference type="NCBI Taxonomy" id="515618"/>
    <lineage>
        <taxon>Bacteria</taxon>
        <taxon>Pseudomonadati</taxon>
        <taxon>Pseudomonadota</taxon>
        <taxon>Gammaproteobacteria</taxon>
        <taxon>Enterobacterales</taxon>
        <taxon>Enterobacteriaceae</taxon>
        <taxon>Candidatus Riesia</taxon>
    </lineage>
</organism>
<dbReference type="KEGG" id="rip:RIEPE_0094"/>
<dbReference type="Proteomes" id="UP000001700">
    <property type="component" value="Chromosome"/>
</dbReference>
<protein>
    <submittedName>
        <fullName evidence="1">Uncharacterized protein</fullName>
    </submittedName>
</protein>
<proteinExistence type="predicted"/>
<keyword evidence="2" id="KW-1185">Reference proteome</keyword>
<evidence type="ECO:0000313" key="1">
    <source>
        <dbReference type="EMBL" id="ADD79670.1"/>
    </source>
</evidence>
<dbReference type="AlphaFoldDB" id="D4G7Q5"/>
<name>D4G7Q5_RIEPU</name>
<reference evidence="1" key="1">
    <citation type="submission" date="2008-05" db="EMBL/GenBank/DDBJ databases">
        <title>Genome sequence of Riesia pediculicola USDA.</title>
        <authorList>
            <person name="Kirkness E.F."/>
        </authorList>
    </citation>
    <scope>NUCLEOTIDE SEQUENCE [LARGE SCALE GENOMIC DNA]</scope>
    <source>
        <strain evidence="1">USDA</strain>
    </source>
</reference>